<name>A0A8H5G832_9AGAR</name>
<dbReference type="OrthoDB" id="2948070at2759"/>
<feature type="region of interest" description="Disordered" evidence="1">
    <location>
        <begin position="391"/>
        <end position="428"/>
    </location>
</feature>
<accession>A0A8H5G832</accession>
<evidence type="ECO:0000313" key="2">
    <source>
        <dbReference type="EMBL" id="KAF5359970.1"/>
    </source>
</evidence>
<proteinExistence type="predicted"/>
<keyword evidence="3" id="KW-1185">Reference proteome</keyword>
<reference evidence="2 3" key="1">
    <citation type="journal article" date="2020" name="ISME J.">
        <title>Uncovering the hidden diversity of litter-decomposition mechanisms in mushroom-forming fungi.</title>
        <authorList>
            <person name="Floudas D."/>
            <person name="Bentzer J."/>
            <person name="Ahren D."/>
            <person name="Johansson T."/>
            <person name="Persson P."/>
            <person name="Tunlid A."/>
        </authorList>
    </citation>
    <scope>NUCLEOTIDE SEQUENCE [LARGE SCALE GENOMIC DNA]</scope>
    <source>
        <strain evidence="2 3">CBS 406.79</strain>
    </source>
</reference>
<organism evidence="2 3">
    <name type="scientific">Collybiopsis confluens</name>
    <dbReference type="NCBI Taxonomy" id="2823264"/>
    <lineage>
        <taxon>Eukaryota</taxon>
        <taxon>Fungi</taxon>
        <taxon>Dikarya</taxon>
        <taxon>Basidiomycota</taxon>
        <taxon>Agaricomycotina</taxon>
        <taxon>Agaricomycetes</taxon>
        <taxon>Agaricomycetidae</taxon>
        <taxon>Agaricales</taxon>
        <taxon>Marasmiineae</taxon>
        <taxon>Omphalotaceae</taxon>
        <taxon>Collybiopsis</taxon>
    </lineage>
</organism>
<protein>
    <submittedName>
        <fullName evidence="2">Uncharacterized protein</fullName>
    </submittedName>
</protein>
<sequence length="428" mass="48142">MPVDSNAPTTTLLDLDAAFGSLDEELNSSTAERDRELRVGDLDTIFGSLDDPLTDIEEDVVPPRKRRRGGKRNEDSILHGIKNRSRILVLKAQQKQNSVLFPNFSFLKATHELPNIRRKFQDQLWAPSHTTLWGEGNISIRAMSEDGFDLVYHFPGGVSPKTLVLMTDLLIKFGKDLKIKVTPTADKYHRNSPNTYVHRKGEVAGVVHLVRCWHGIGRTDLDMVPSRDFIKSGKAFSKSMELLNELRFFSFGINSFLKTIDPTQYKLLQDARNKGHAQYPFLKMIDTVDPLLMEGRAIMWNRITPDHKDSRDPLVAWAALVVLGRIKSGFLFFRQLNLKVRYQAGDVVWLRGAILDHEVDVWDGEQRICVAHFTHQSYFADLDCECLTGPGVTPTEPPVPSSKEVPPAAGGKSKRRRVSCNIPGGSSV</sequence>
<dbReference type="Proteomes" id="UP000518752">
    <property type="component" value="Unassembled WGS sequence"/>
</dbReference>
<evidence type="ECO:0000313" key="3">
    <source>
        <dbReference type="Proteomes" id="UP000518752"/>
    </source>
</evidence>
<comment type="caution">
    <text evidence="2">The sequence shown here is derived from an EMBL/GenBank/DDBJ whole genome shotgun (WGS) entry which is preliminary data.</text>
</comment>
<evidence type="ECO:0000256" key="1">
    <source>
        <dbReference type="SAM" id="MobiDB-lite"/>
    </source>
</evidence>
<gene>
    <name evidence="2" type="ORF">D9757_012159</name>
</gene>
<dbReference type="AlphaFoldDB" id="A0A8H5G832"/>
<dbReference type="EMBL" id="JAACJN010000221">
    <property type="protein sequence ID" value="KAF5359970.1"/>
    <property type="molecule type" value="Genomic_DNA"/>
</dbReference>
<dbReference type="Gene3D" id="3.60.130.30">
    <property type="match status" value="1"/>
</dbReference>